<dbReference type="KEGG" id="dax:FDQ92_07060"/>
<dbReference type="InterPro" id="IPR033248">
    <property type="entry name" value="Transketolase_C"/>
</dbReference>
<feature type="binding site" evidence="11">
    <location>
        <begin position="157"/>
        <end position="158"/>
    </location>
    <ligand>
        <name>thiamine diphosphate</name>
        <dbReference type="ChEBI" id="CHEBI:58937"/>
    </ligand>
</feature>
<feature type="binding site" evidence="11">
    <location>
        <begin position="125"/>
        <end position="127"/>
    </location>
    <ligand>
        <name>thiamine diphosphate</name>
        <dbReference type="ChEBI" id="CHEBI:58937"/>
    </ligand>
</feature>
<evidence type="ECO:0000256" key="7">
    <source>
        <dbReference type="ARBA" id="ARBA00022977"/>
    </source>
</evidence>
<evidence type="ECO:0000256" key="2">
    <source>
        <dbReference type="ARBA" id="ARBA00011081"/>
    </source>
</evidence>
<keyword evidence="5 11" id="KW-0479">Metal-binding</keyword>
<evidence type="ECO:0000256" key="10">
    <source>
        <dbReference type="ARBA" id="ARBA00055605"/>
    </source>
</evidence>
<proteinExistence type="inferred from homology"/>
<dbReference type="GO" id="GO:0030976">
    <property type="term" value="F:thiamine pyrophosphate binding"/>
    <property type="evidence" value="ECO:0007669"/>
    <property type="project" value="UniProtKB-UniRule"/>
</dbReference>
<comment type="similarity">
    <text evidence="2 11">Belongs to the transketolase family. DXPS subfamily.</text>
</comment>
<evidence type="ECO:0000256" key="6">
    <source>
        <dbReference type="ARBA" id="ARBA00022842"/>
    </source>
</evidence>
<dbReference type="PROSITE" id="PS00802">
    <property type="entry name" value="TRANSKETOLASE_2"/>
    <property type="match status" value="1"/>
</dbReference>
<evidence type="ECO:0000313" key="14">
    <source>
        <dbReference type="Proteomes" id="UP000298602"/>
    </source>
</evidence>
<dbReference type="InterPro" id="IPR005477">
    <property type="entry name" value="Dxylulose-5-P_synthase"/>
</dbReference>
<evidence type="ECO:0000256" key="1">
    <source>
        <dbReference type="ARBA" id="ARBA00004980"/>
    </source>
</evidence>
<evidence type="ECO:0000256" key="9">
    <source>
        <dbReference type="ARBA" id="ARBA00023229"/>
    </source>
</evidence>
<dbReference type="GO" id="GO:0019288">
    <property type="term" value="P:isopentenyl diphosphate biosynthetic process, methylerythritol 4-phosphate pathway"/>
    <property type="evidence" value="ECO:0007669"/>
    <property type="project" value="TreeGrafter"/>
</dbReference>
<dbReference type="EC" id="2.2.1.7" evidence="11"/>
<dbReference type="NCBIfam" id="TIGR00204">
    <property type="entry name" value="dxs"/>
    <property type="match status" value="1"/>
</dbReference>
<evidence type="ECO:0000256" key="3">
    <source>
        <dbReference type="ARBA" id="ARBA00011738"/>
    </source>
</evidence>
<keyword evidence="8 11" id="KW-0786">Thiamine pyrophosphate</keyword>
<evidence type="ECO:0000259" key="12">
    <source>
        <dbReference type="SMART" id="SM00861"/>
    </source>
</evidence>
<accession>A0A4P8L4K1</accession>
<name>A0A4P8L4K1_9BACT</name>
<evidence type="ECO:0000256" key="5">
    <source>
        <dbReference type="ARBA" id="ARBA00022723"/>
    </source>
</evidence>
<dbReference type="InterPro" id="IPR009014">
    <property type="entry name" value="Transketo_C/PFOR_II"/>
</dbReference>
<feature type="binding site" evidence="11">
    <location>
        <position position="378"/>
    </location>
    <ligand>
        <name>thiamine diphosphate</name>
        <dbReference type="ChEBI" id="CHEBI:58937"/>
    </ligand>
</feature>
<dbReference type="PANTHER" id="PTHR43322:SF5">
    <property type="entry name" value="1-DEOXY-D-XYLULOSE-5-PHOSPHATE SYNTHASE, CHLOROPLASTIC"/>
    <property type="match status" value="1"/>
</dbReference>
<dbReference type="Pfam" id="PF02779">
    <property type="entry name" value="Transket_pyr"/>
    <property type="match status" value="1"/>
</dbReference>
<keyword evidence="7 11" id="KW-0784">Thiamine biosynthesis</keyword>
<dbReference type="InterPro" id="IPR029061">
    <property type="entry name" value="THDP-binding"/>
</dbReference>
<dbReference type="CDD" id="cd07033">
    <property type="entry name" value="TPP_PYR_DXS_TK_like"/>
    <property type="match status" value="1"/>
</dbReference>
<feature type="domain" description="Transketolase-like pyrimidine-binding" evidence="12">
    <location>
        <begin position="327"/>
        <end position="491"/>
    </location>
</feature>
<dbReference type="Proteomes" id="UP000298602">
    <property type="component" value="Chromosome"/>
</dbReference>
<dbReference type="EMBL" id="CP040098">
    <property type="protein sequence ID" value="QCQ21955.1"/>
    <property type="molecule type" value="Genomic_DNA"/>
</dbReference>
<evidence type="ECO:0000256" key="11">
    <source>
        <dbReference type="HAMAP-Rule" id="MF_00315"/>
    </source>
</evidence>
<dbReference type="Gene3D" id="3.40.50.920">
    <property type="match status" value="1"/>
</dbReference>
<dbReference type="GO" id="GO:0005829">
    <property type="term" value="C:cytosol"/>
    <property type="evidence" value="ECO:0007669"/>
    <property type="project" value="TreeGrafter"/>
</dbReference>
<dbReference type="HAMAP" id="MF_00315">
    <property type="entry name" value="DXP_synth"/>
    <property type="match status" value="1"/>
</dbReference>
<dbReference type="Gene3D" id="3.40.50.970">
    <property type="match status" value="2"/>
</dbReference>
<dbReference type="PANTHER" id="PTHR43322">
    <property type="entry name" value="1-D-DEOXYXYLULOSE 5-PHOSPHATE SYNTHASE-RELATED"/>
    <property type="match status" value="1"/>
</dbReference>
<sequence length="659" mass="71531">MDTNGKALTSAGRLLAGIDSPEQLKTLSLEELYRLAAEIRRVLIDTVAQNGGHLAPNLGVVELTLALHFVFQAPHDRIVWDVGHQCYTHKLITGRRDRFHTIRQYGGISGFPKREESRFDPFGAGHASTSISAALGMATAKALKGCANRVVAVIGDGSMTGGMAFEALNHAGDLGRNLIVVLNDNEMSISPNVGAFSSFLSRKLSSRTLVSLKKEVEGTLNAIPGLGPNLLQILRRSEDSIRVFFTPSMLFRALKFHYIGPINGHRLERLIETFETARSLTGPVLVHVGTQKGRGYEPAERDPSVFHGVGCFDVKTGKVRKDSGPPPSYTSVFGRSLVELAEKDPRIVAVTAAMRQGTGLDLFAERFPQRFFDVGIAEQHAVTFAAGLAAEGYRPVVAVYSTFLQRAYDQIVHDVCLQNLPVIFAIDRGGIVGEDGPTHHGVFDLSYLRHIPNMTVMAPRDENELRRMLKTAVEHGGPAAVRYPRGTGLGVDLATPVEALPVGKGEILREGDHVLLAAVGVAVHEAMKAAQTLEEDGIQAAVVNARFIKPLDRDLLLHWAKHCRGRVITVEENAVQGGFGSAVLEMFADAGWFPRSMVRLGIPDRFVPHGAQAVLRRELEIDAEAVRSAALRLCRGEHGISAKSFCKDSQATSMALGCF</sequence>
<dbReference type="Pfam" id="PF13292">
    <property type="entry name" value="DXP_synthase_N"/>
    <property type="match status" value="1"/>
</dbReference>
<evidence type="ECO:0000256" key="4">
    <source>
        <dbReference type="ARBA" id="ARBA00022679"/>
    </source>
</evidence>
<reference evidence="13 14" key="1">
    <citation type="submission" date="2019-05" db="EMBL/GenBank/DDBJ databases">
        <title>The Complete Genome Sequence of the n-alkane-degrading Desulfoglaeba alkanexedens ALDC reveals multiple alkylsuccinate synthase gene clusters.</title>
        <authorList>
            <person name="Callaghan A.V."/>
            <person name="Davidova I.A."/>
            <person name="Duncan K.E."/>
            <person name="Morris B."/>
            <person name="McInerney M.J."/>
        </authorList>
    </citation>
    <scope>NUCLEOTIDE SEQUENCE [LARGE SCALE GENOMIC DNA]</scope>
    <source>
        <strain evidence="13 14">ALDC</strain>
    </source>
</reference>
<keyword evidence="9 11" id="KW-0414">Isoprene biosynthesis</keyword>
<dbReference type="GO" id="GO:0016114">
    <property type="term" value="P:terpenoid biosynthetic process"/>
    <property type="evidence" value="ECO:0007669"/>
    <property type="project" value="UniProtKB-UniRule"/>
</dbReference>
<comment type="function">
    <text evidence="10 11">Catalyzes the acyloin condensation reaction between C atoms 2 and 3 of pyruvate and glyceraldehyde 3-phosphate to yield 1-deoxy-D-xylulose-5-phosphate (DXP).</text>
</comment>
<dbReference type="CDD" id="cd02007">
    <property type="entry name" value="TPP_DXS"/>
    <property type="match status" value="1"/>
</dbReference>
<dbReference type="UniPathway" id="UPA00064">
    <property type="reaction ID" value="UER00091"/>
</dbReference>
<keyword evidence="14" id="KW-1185">Reference proteome</keyword>
<dbReference type="RefSeq" id="WP_137423924.1">
    <property type="nucleotide sequence ID" value="NZ_CP040098.1"/>
</dbReference>
<feature type="binding site" evidence="11">
    <location>
        <position position="185"/>
    </location>
    <ligand>
        <name>Mg(2+)</name>
        <dbReference type="ChEBI" id="CHEBI:18420"/>
    </ligand>
</feature>
<comment type="cofactor">
    <cofactor evidence="11">
        <name>Mg(2+)</name>
        <dbReference type="ChEBI" id="CHEBI:18420"/>
    </cofactor>
    <text evidence="11">Binds 1 Mg(2+) ion per subunit.</text>
</comment>
<protein>
    <recommendedName>
        <fullName evidence="11">1-deoxy-D-xylulose-5-phosphate synthase</fullName>
        <ecNumber evidence="11">2.2.1.7</ecNumber>
    </recommendedName>
    <alternativeName>
        <fullName evidence="11">1-deoxyxylulose-5-phosphate synthase</fullName>
        <shortName evidence="11">DXP synthase</shortName>
        <shortName evidence="11">DXPS</shortName>
    </alternativeName>
</protein>
<feature type="binding site" evidence="11">
    <location>
        <position position="84"/>
    </location>
    <ligand>
        <name>thiamine diphosphate</name>
        <dbReference type="ChEBI" id="CHEBI:58937"/>
    </ligand>
</feature>
<comment type="catalytic activity">
    <reaction evidence="11">
        <text>D-glyceraldehyde 3-phosphate + pyruvate + H(+) = 1-deoxy-D-xylulose 5-phosphate + CO2</text>
        <dbReference type="Rhea" id="RHEA:12605"/>
        <dbReference type="ChEBI" id="CHEBI:15361"/>
        <dbReference type="ChEBI" id="CHEBI:15378"/>
        <dbReference type="ChEBI" id="CHEBI:16526"/>
        <dbReference type="ChEBI" id="CHEBI:57792"/>
        <dbReference type="ChEBI" id="CHEBI:59776"/>
        <dbReference type="EC" id="2.2.1.7"/>
    </reaction>
</comment>
<dbReference type="InterPro" id="IPR049557">
    <property type="entry name" value="Transketolase_CS"/>
</dbReference>
<dbReference type="AlphaFoldDB" id="A0A4P8L4K1"/>
<reference evidence="13 14" key="2">
    <citation type="submission" date="2019-05" db="EMBL/GenBank/DDBJ databases">
        <authorList>
            <person name="Suflita J.M."/>
            <person name="Marks C.R."/>
        </authorList>
    </citation>
    <scope>NUCLEOTIDE SEQUENCE [LARGE SCALE GENOMIC DNA]</scope>
    <source>
        <strain evidence="13 14">ALDC</strain>
    </source>
</reference>
<organism evidence="13 14">
    <name type="scientific">Desulfoglaeba alkanexedens ALDC</name>
    <dbReference type="NCBI Taxonomy" id="980445"/>
    <lineage>
        <taxon>Bacteria</taxon>
        <taxon>Pseudomonadati</taxon>
        <taxon>Thermodesulfobacteriota</taxon>
        <taxon>Syntrophobacteria</taxon>
        <taxon>Syntrophobacterales</taxon>
        <taxon>Syntrophobacteraceae</taxon>
        <taxon>Desulfoglaeba</taxon>
    </lineage>
</organism>
<dbReference type="OrthoDB" id="9803371at2"/>
<dbReference type="SUPFAM" id="SSF52922">
    <property type="entry name" value="TK C-terminal domain-like"/>
    <property type="match status" value="1"/>
</dbReference>
<dbReference type="GO" id="GO:0008661">
    <property type="term" value="F:1-deoxy-D-xylulose-5-phosphate synthase activity"/>
    <property type="evidence" value="ECO:0007669"/>
    <property type="project" value="UniProtKB-UniRule"/>
</dbReference>
<comment type="pathway">
    <text evidence="1 11">Metabolic intermediate biosynthesis; 1-deoxy-D-xylulose 5-phosphate biosynthesis; 1-deoxy-D-xylulose 5-phosphate from D-glyceraldehyde 3-phosphate and pyruvate: step 1/1.</text>
</comment>
<dbReference type="PROSITE" id="PS00801">
    <property type="entry name" value="TRANSKETOLASE_1"/>
    <property type="match status" value="1"/>
</dbReference>
<dbReference type="InterPro" id="IPR020826">
    <property type="entry name" value="Transketolase_BS"/>
</dbReference>
<dbReference type="GO" id="GO:0000287">
    <property type="term" value="F:magnesium ion binding"/>
    <property type="evidence" value="ECO:0007669"/>
    <property type="project" value="UniProtKB-UniRule"/>
</dbReference>
<comment type="cofactor">
    <cofactor evidence="11">
        <name>thiamine diphosphate</name>
        <dbReference type="ChEBI" id="CHEBI:58937"/>
    </cofactor>
    <text evidence="11">Binds 1 thiamine pyrophosphate per subunit.</text>
</comment>
<evidence type="ECO:0000313" key="13">
    <source>
        <dbReference type="EMBL" id="QCQ21955.1"/>
    </source>
</evidence>
<keyword evidence="4 11" id="KW-0808">Transferase</keyword>
<dbReference type="FunFam" id="3.40.50.920:FF:000002">
    <property type="entry name" value="1-deoxy-D-xylulose-5-phosphate synthase"/>
    <property type="match status" value="1"/>
</dbReference>
<dbReference type="GO" id="GO:0009228">
    <property type="term" value="P:thiamine biosynthetic process"/>
    <property type="evidence" value="ECO:0007669"/>
    <property type="project" value="UniProtKB-UniRule"/>
</dbReference>
<dbReference type="NCBIfam" id="NF003933">
    <property type="entry name" value="PRK05444.2-2"/>
    <property type="match status" value="1"/>
</dbReference>
<feature type="binding site" evidence="11">
    <location>
        <position position="296"/>
    </location>
    <ligand>
        <name>thiamine diphosphate</name>
        <dbReference type="ChEBI" id="CHEBI:58937"/>
    </ligand>
</feature>
<dbReference type="SMART" id="SM00861">
    <property type="entry name" value="Transket_pyr"/>
    <property type="match status" value="1"/>
</dbReference>
<dbReference type="SUPFAM" id="SSF52518">
    <property type="entry name" value="Thiamin diphosphate-binding fold (THDP-binding)"/>
    <property type="match status" value="2"/>
</dbReference>
<feature type="binding site" evidence="11">
    <location>
        <position position="156"/>
    </location>
    <ligand>
        <name>Mg(2+)</name>
        <dbReference type="ChEBI" id="CHEBI:18420"/>
    </ligand>
</feature>
<dbReference type="Pfam" id="PF02780">
    <property type="entry name" value="Transketolase_C"/>
    <property type="match status" value="1"/>
</dbReference>
<comment type="subunit">
    <text evidence="3 11">Homodimer.</text>
</comment>
<gene>
    <name evidence="11 13" type="primary">dxs</name>
    <name evidence="13" type="ORF">FDQ92_07060</name>
</gene>
<keyword evidence="6 11" id="KW-0460">Magnesium</keyword>
<dbReference type="InterPro" id="IPR005475">
    <property type="entry name" value="Transketolase-like_Pyr-bd"/>
</dbReference>
<feature type="binding site" evidence="11">
    <location>
        <position position="185"/>
    </location>
    <ligand>
        <name>thiamine diphosphate</name>
        <dbReference type="ChEBI" id="CHEBI:58937"/>
    </ligand>
</feature>
<evidence type="ECO:0000256" key="8">
    <source>
        <dbReference type="ARBA" id="ARBA00023052"/>
    </source>
</evidence>
<dbReference type="FunFam" id="3.40.50.970:FF:000005">
    <property type="entry name" value="1-deoxy-D-xylulose-5-phosphate synthase"/>
    <property type="match status" value="1"/>
</dbReference>